<dbReference type="InterPro" id="IPR052161">
    <property type="entry name" value="Mycobact_Acyl-CoA_DH"/>
</dbReference>
<evidence type="ECO:0000256" key="4">
    <source>
        <dbReference type="ARBA" id="ARBA00022827"/>
    </source>
</evidence>
<dbReference type="Proteomes" id="UP000239724">
    <property type="component" value="Unassembled WGS sequence"/>
</dbReference>
<feature type="domain" description="Acyl-CoA dehydrogenase/oxidase C-terminal" evidence="7">
    <location>
        <begin position="237"/>
        <end position="388"/>
    </location>
</feature>
<evidence type="ECO:0000259" key="9">
    <source>
        <dbReference type="Pfam" id="PF02771"/>
    </source>
</evidence>
<accession>A0A2S6N2P0</accession>
<feature type="domain" description="Acyl-CoA oxidase/dehydrogenase middle" evidence="8">
    <location>
        <begin position="131"/>
        <end position="225"/>
    </location>
</feature>
<keyword evidence="4 6" id="KW-0274">FAD</keyword>
<comment type="cofactor">
    <cofactor evidence="1 6">
        <name>FAD</name>
        <dbReference type="ChEBI" id="CHEBI:57692"/>
    </cofactor>
</comment>
<organism evidence="10 11">
    <name type="scientific">Rhodopila globiformis</name>
    <name type="common">Rhodopseudomonas globiformis</name>
    <dbReference type="NCBI Taxonomy" id="1071"/>
    <lineage>
        <taxon>Bacteria</taxon>
        <taxon>Pseudomonadati</taxon>
        <taxon>Pseudomonadota</taxon>
        <taxon>Alphaproteobacteria</taxon>
        <taxon>Acetobacterales</taxon>
        <taxon>Acetobacteraceae</taxon>
        <taxon>Rhodopila</taxon>
    </lineage>
</organism>
<comment type="similarity">
    <text evidence="2 6">Belongs to the acyl-CoA dehydrogenase family.</text>
</comment>
<evidence type="ECO:0000259" key="8">
    <source>
        <dbReference type="Pfam" id="PF02770"/>
    </source>
</evidence>
<dbReference type="GO" id="GO:0050660">
    <property type="term" value="F:flavin adenine dinucleotide binding"/>
    <property type="evidence" value="ECO:0007669"/>
    <property type="project" value="InterPro"/>
</dbReference>
<proteinExistence type="inferred from homology"/>
<dbReference type="InterPro" id="IPR036250">
    <property type="entry name" value="AcylCo_DH-like_C"/>
</dbReference>
<dbReference type="Pfam" id="PF00441">
    <property type="entry name" value="Acyl-CoA_dh_1"/>
    <property type="match status" value="1"/>
</dbReference>
<dbReference type="OrthoDB" id="5716984at2"/>
<dbReference type="Gene3D" id="1.20.140.10">
    <property type="entry name" value="Butyryl-CoA Dehydrogenase, subunit A, domain 3"/>
    <property type="match status" value="1"/>
</dbReference>
<dbReference type="PANTHER" id="PTHR43292">
    <property type="entry name" value="ACYL-COA DEHYDROGENASE"/>
    <property type="match status" value="1"/>
</dbReference>
<evidence type="ECO:0000259" key="7">
    <source>
        <dbReference type="Pfam" id="PF00441"/>
    </source>
</evidence>
<evidence type="ECO:0000256" key="6">
    <source>
        <dbReference type="RuleBase" id="RU362125"/>
    </source>
</evidence>
<dbReference type="PANTHER" id="PTHR43292:SF4">
    <property type="entry name" value="ACYL-COA DEHYDROGENASE FADE34"/>
    <property type="match status" value="1"/>
</dbReference>
<evidence type="ECO:0000313" key="11">
    <source>
        <dbReference type="Proteomes" id="UP000239724"/>
    </source>
</evidence>
<name>A0A2S6N2P0_RHOGL</name>
<protein>
    <submittedName>
        <fullName evidence="10">Acyl-CoA dehydrogenase</fullName>
    </submittedName>
</protein>
<evidence type="ECO:0000256" key="2">
    <source>
        <dbReference type="ARBA" id="ARBA00009347"/>
    </source>
</evidence>
<dbReference type="Gene3D" id="1.10.540.10">
    <property type="entry name" value="Acyl-CoA dehydrogenase/oxidase, N-terminal domain"/>
    <property type="match status" value="1"/>
</dbReference>
<dbReference type="GO" id="GO:0016627">
    <property type="term" value="F:oxidoreductase activity, acting on the CH-CH group of donors"/>
    <property type="evidence" value="ECO:0007669"/>
    <property type="project" value="InterPro"/>
</dbReference>
<dbReference type="GO" id="GO:0005886">
    <property type="term" value="C:plasma membrane"/>
    <property type="evidence" value="ECO:0007669"/>
    <property type="project" value="TreeGrafter"/>
</dbReference>
<keyword evidence="5 6" id="KW-0560">Oxidoreductase</keyword>
<dbReference type="Pfam" id="PF02771">
    <property type="entry name" value="Acyl-CoA_dh_N"/>
    <property type="match status" value="1"/>
</dbReference>
<dbReference type="InterPro" id="IPR006091">
    <property type="entry name" value="Acyl-CoA_Oxase/DH_mid-dom"/>
</dbReference>
<evidence type="ECO:0000256" key="5">
    <source>
        <dbReference type="ARBA" id="ARBA00023002"/>
    </source>
</evidence>
<dbReference type="InterPro" id="IPR013786">
    <property type="entry name" value="AcylCoA_DH/ox_N"/>
</dbReference>
<dbReference type="Pfam" id="PF02770">
    <property type="entry name" value="Acyl-CoA_dh_M"/>
    <property type="match status" value="1"/>
</dbReference>
<comment type="caution">
    <text evidence="10">The sequence shown here is derived from an EMBL/GenBank/DDBJ whole genome shotgun (WGS) entry which is preliminary data.</text>
</comment>
<dbReference type="SUPFAM" id="SSF47203">
    <property type="entry name" value="Acyl-CoA dehydrogenase C-terminal domain-like"/>
    <property type="match status" value="1"/>
</dbReference>
<dbReference type="EMBL" id="NHRY01000236">
    <property type="protein sequence ID" value="PPQ28869.1"/>
    <property type="molecule type" value="Genomic_DNA"/>
</dbReference>
<gene>
    <name evidence="10" type="ORF">CCS01_23100</name>
</gene>
<keyword evidence="11" id="KW-1185">Reference proteome</keyword>
<evidence type="ECO:0000256" key="3">
    <source>
        <dbReference type="ARBA" id="ARBA00022630"/>
    </source>
</evidence>
<dbReference type="AlphaFoldDB" id="A0A2S6N2P0"/>
<feature type="domain" description="Acyl-CoA dehydrogenase/oxidase N-terminal" evidence="9">
    <location>
        <begin position="6"/>
        <end position="126"/>
    </location>
</feature>
<evidence type="ECO:0000256" key="1">
    <source>
        <dbReference type="ARBA" id="ARBA00001974"/>
    </source>
</evidence>
<dbReference type="InterPro" id="IPR046373">
    <property type="entry name" value="Acyl-CoA_Oxase/DH_mid-dom_sf"/>
</dbReference>
<dbReference type="InterPro" id="IPR009075">
    <property type="entry name" value="AcylCo_DH/oxidase_C"/>
</dbReference>
<dbReference type="SUPFAM" id="SSF56645">
    <property type="entry name" value="Acyl-CoA dehydrogenase NM domain-like"/>
    <property type="match status" value="1"/>
</dbReference>
<dbReference type="FunFam" id="2.40.110.10:FF:000011">
    <property type="entry name" value="Acyl-CoA dehydrogenase FadE34"/>
    <property type="match status" value="1"/>
</dbReference>
<dbReference type="Gene3D" id="2.40.110.10">
    <property type="entry name" value="Butyryl-CoA Dehydrogenase, subunit A, domain 2"/>
    <property type="match status" value="1"/>
</dbReference>
<reference evidence="10 11" key="1">
    <citation type="journal article" date="2018" name="Arch. Microbiol.">
        <title>New insights into the metabolic potential of the phototrophic purple bacterium Rhodopila globiformis DSM 161(T) from its draft genome sequence and evidence for a vanadium-dependent nitrogenase.</title>
        <authorList>
            <person name="Imhoff J.F."/>
            <person name="Rahn T."/>
            <person name="Kunzel S."/>
            <person name="Neulinger S.C."/>
        </authorList>
    </citation>
    <scope>NUCLEOTIDE SEQUENCE [LARGE SCALE GENOMIC DNA]</scope>
    <source>
        <strain evidence="10 11">DSM 161</strain>
    </source>
</reference>
<sequence>MDFEDTPEEAAFRAKCRAFLDANAERRKPGAVEGYRRGQDAPGAMERAKDFQRRKYEAGFVGIHWPVEWGGGGGTPIQHVIYNQEEAKYDVLTGLFGIGINLAQPTICTWGTPEQRERFVKPAMRAEEVWCQLFSEPGGGSDLAALRTRAEKQGDEWVVNGQKIWNSGAHYSDFGILVARSNPDVPKHEGLTFFILDMKTPGIEIRPIRQISGSSHFNEVFFNDVRIPDSRRVGPVGAGWKVALTTLMNERHGMRDAPGPDVAELFRLAQTIELENGPAIDDSAVQEKLAEFYVRSQGLKYTKFRGITALSRGQTPGPESSIVKVVAANKLQDILSYGLDMIGMAGPAMGETMPVAGIFEEALLYSPALRLAGGTDEIMKNIIAERVLGLPQDPRADKGMPFRDIPTGTRK</sequence>
<keyword evidence="3 6" id="KW-0285">Flavoprotein</keyword>
<dbReference type="InterPro" id="IPR009100">
    <property type="entry name" value="AcylCoA_DH/oxidase_NM_dom_sf"/>
</dbReference>
<evidence type="ECO:0000313" key="10">
    <source>
        <dbReference type="EMBL" id="PPQ28869.1"/>
    </source>
</evidence>
<dbReference type="RefSeq" id="WP_104521177.1">
    <property type="nucleotide sequence ID" value="NZ_NHRY01000236.1"/>
</dbReference>
<dbReference type="InterPro" id="IPR037069">
    <property type="entry name" value="AcylCoA_DH/ox_N_sf"/>
</dbReference>